<dbReference type="PANTHER" id="PTHR13800">
    <property type="entry name" value="TRANSIENT RECEPTOR POTENTIAL CATION CHANNEL, SUBFAMILY M, MEMBER 6"/>
    <property type="match status" value="1"/>
</dbReference>
<reference evidence="3" key="1">
    <citation type="submission" date="2022-01" db="EMBL/GenBank/DDBJ databases">
        <authorList>
            <person name="Braso-Vives M."/>
        </authorList>
    </citation>
    <scope>NUCLEOTIDE SEQUENCE</scope>
</reference>
<accession>A0A8K0AD44</accession>
<dbReference type="Proteomes" id="UP000838412">
    <property type="component" value="Chromosome 8"/>
</dbReference>
<organism evidence="3 4">
    <name type="scientific">Branchiostoma lanceolatum</name>
    <name type="common">Common lancelet</name>
    <name type="synonym">Amphioxus lanceolatum</name>
    <dbReference type="NCBI Taxonomy" id="7740"/>
    <lineage>
        <taxon>Eukaryota</taxon>
        <taxon>Metazoa</taxon>
        <taxon>Chordata</taxon>
        <taxon>Cephalochordata</taxon>
        <taxon>Leptocardii</taxon>
        <taxon>Amphioxiformes</taxon>
        <taxon>Branchiostomatidae</taxon>
        <taxon>Branchiostoma</taxon>
    </lineage>
</organism>
<proteinExistence type="predicted"/>
<dbReference type="EMBL" id="OV696693">
    <property type="protein sequence ID" value="CAH1272711.1"/>
    <property type="molecule type" value="Genomic_DNA"/>
</dbReference>
<evidence type="ECO:0000256" key="1">
    <source>
        <dbReference type="SAM" id="MobiDB-lite"/>
    </source>
</evidence>
<gene>
    <name evidence="3" type="primary">TRPM7</name>
    <name evidence="3" type="ORF">BLAG_LOCUS24283</name>
</gene>
<keyword evidence="4" id="KW-1185">Reference proteome</keyword>
<feature type="compositionally biased region" description="Basic and acidic residues" evidence="1">
    <location>
        <begin position="18"/>
        <end position="32"/>
    </location>
</feature>
<dbReference type="GO" id="GO:0005261">
    <property type="term" value="F:monoatomic cation channel activity"/>
    <property type="evidence" value="ECO:0007669"/>
    <property type="project" value="TreeGrafter"/>
</dbReference>
<sequence>MVGRFPQVSSDENSSGDEGLKVTEEVADERPHVPQTSYQRSASRRSRFRQKRKFPRLWRSGNVSRYVKCCVSESEDSEVDDLQEELADYLAEQGNQGSTTSLQFQLPQGSYMEGVLPLRYGEESRPYLLLDKVKCPSMEVISEHLHRTWRIERPKVIVSLYCEPEHFSLWKRRKIYDALQTGLIKLASTTNMWLITNGANLGVGKLVGDAMKREKARREYLVLKEEDDQPTLRAVGILPFCAVAHMMPRWRVVQEELGEQWELNPDHTHFIVVDDGSNDNWNAEHELRLQLQHHYRSPRQVYNVLPGTTSRKKANPVVCVLVQGGPASIQYVRGCVQQETPVLLLKGSGKAADLLAFAYEEIKERPPQEDWMQYLRAELSRRIFKTFPKSSQEEVQELKESIIDCVNDAIKEDQVFLSILEVHSFHDDLENLDKYILTAILKAQADVSDDNVVQSDLQLTLQWNRPDLALSEIFQSPYFPDNIKIPSRLFEKALLKKDREEFVELFLSQGFDPADFLTKNRYRRLFEGFDPADFLTKNRYRRLFEGFDPTYFLTRSRYRRLFEKADDREFIKGVFGAMGYNLPCLFTVGDCFFMLTQVIQDHPQIVE</sequence>
<dbReference type="GO" id="GO:0005886">
    <property type="term" value="C:plasma membrane"/>
    <property type="evidence" value="ECO:0007669"/>
    <property type="project" value="TreeGrafter"/>
</dbReference>
<dbReference type="AlphaFoldDB" id="A0A8K0AD44"/>
<evidence type="ECO:0000313" key="4">
    <source>
        <dbReference type="Proteomes" id="UP000838412"/>
    </source>
</evidence>
<protein>
    <submittedName>
        <fullName evidence="3">TRPM7 protein</fullName>
    </submittedName>
</protein>
<feature type="region of interest" description="Disordered" evidence="1">
    <location>
        <begin position="1"/>
        <end position="47"/>
    </location>
</feature>
<evidence type="ECO:0000259" key="2">
    <source>
        <dbReference type="Pfam" id="PF18139"/>
    </source>
</evidence>
<dbReference type="PANTHER" id="PTHR13800:SF1">
    <property type="entry name" value="TRANSIENT RECEPTOR POTENTIAL CATION CHANNEL TRPM"/>
    <property type="match status" value="1"/>
</dbReference>
<dbReference type="Pfam" id="PF18139">
    <property type="entry name" value="LSDAT_euk"/>
    <property type="match status" value="1"/>
</dbReference>
<name>A0A8K0AD44_BRALA</name>
<dbReference type="InterPro" id="IPR041491">
    <property type="entry name" value="TRPM_SLOG"/>
</dbReference>
<evidence type="ECO:0000313" key="3">
    <source>
        <dbReference type="EMBL" id="CAH1272711.1"/>
    </source>
</evidence>
<dbReference type="OrthoDB" id="301415at2759"/>
<dbReference type="GO" id="GO:0030001">
    <property type="term" value="P:metal ion transport"/>
    <property type="evidence" value="ECO:0007669"/>
    <property type="project" value="TreeGrafter"/>
</dbReference>
<feature type="domain" description="TRPM SLOG" evidence="2">
    <location>
        <begin position="139"/>
        <end position="405"/>
    </location>
</feature>
<dbReference type="InterPro" id="IPR050927">
    <property type="entry name" value="TRPM"/>
</dbReference>